<accession>A0A1E3BTE7</accession>
<feature type="compositionally biased region" description="Polar residues" evidence="2">
    <location>
        <begin position="615"/>
        <end position="630"/>
    </location>
</feature>
<dbReference type="Pfam" id="PF15402">
    <property type="entry name" value="MELT_2"/>
    <property type="match status" value="6"/>
</dbReference>
<keyword evidence="6" id="KW-1185">Reference proteome</keyword>
<dbReference type="SMART" id="SM00787">
    <property type="entry name" value="Spc7"/>
    <property type="match status" value="1"/>
</dbReference>
<dbReference type="InterPro" id="IPR040850">
    <property type="entry name" value="Knl1_RWD_C"/>
</dbReference>
<feature type="compositionally biased region" description="Low complexity" evidence="2">
    <location>
        <begin position="640"/>
        <end position="649"/>
    </location>
</feature>
<feature type="compositionally biased region" description="Basic and acidic residues" evidence="2">
    <location>
        <begin position="166"/>
        <end position="187"/>
    </location>
</feature>
<dbReference type="STRING" id="573508.A0A1E3BTE7"/>
<evidence type="ECO:0000313" key="5">
    <source>
        <dbReference type="EMBL" id="ODM24451.1"/>
    </source>
</evidence>
<dbReference type="InterPro" id="IPR033338">
    <property type="entry name" value="Spc105/Spc7"/>
</dbReference>
<evidence type="ECO:0000259" key="3">
    <source>
        <dbReference type="SMART" id="SM00787"/>
    </source>
</evidence>
<feature type="region of interest" description="Disordered" evidence="2">
    <location>
        <begin position="1418"/>
        <end position="1437"/>
    </location>
</feature>
<dbReference type="Proteomes" id="UP000094569">
    <property type="component" value="Unassembled WGS sequence"/>
</dbReference>
<feature type="region of interest" description="Disordered" evidence="2">
    <location>
        <begin position="566"/>
        <end position="947"/>
    </location>
</feature>
<feature type="domain" description="Spc7 kinetochore protein" evidence="3">
    <location>
        <begin position="973"/>
        <end position="1299"/>
    </location>
</feature>
<feature type="compositionally biased region" description="Low complexity" evidence="2">
    <location>
        <begin position="290"/>
        <end position="308"/>
    </location>
</feature>
<feature type="compositionally biased region" description="Basic residues" evidence="2">
    <location>
        <begin position="854"/>
        <end position="864"/>
    </location>
</feature>
<feature type="compositionally biased region" description="Low complexity" evidence="2">
    <location>
        <begin position="218"/>
        <end position="233"/>
    </location>
</feature>
<dbReference type="GO" id="GO:0000776">
    <property type="term" value="C:kinetochore"/>
    <property type="evidence" value="ECO:0007669"/>
    <property type="project" value="TreeGrafter"/>
</dbReference>
<dbReference type="PANTHER" id="PTHR28260">
    <property type="entry name" value="SPINDLE POLE BODY COMPONENT SPC105"/>
    <property type="match status" value="1"/>
</dbReference>
<dbReference type="SMART" id="SM01315">
    <property type="entry name" value="Spc7_N"/>
    <property type="match status" value="1"/>
</dbReference>
<sequence>MASRGDSAGSVRPRSRRSIAHVPRSRLTSTIDKENSTTDIGAIQLPGNSAKAAGKDKKSRSKSLGPGGLDALQNSNGNRRKSTTAFPVKGILKPTVPVSPVQNIPSFEETRRQTPARGSQHNEGNNQEKEGLLIDLDTPARPPDSEAENIANPFDDFNASSAIAAAREREEKEQRERERKAILEQREARRKSMANRRVSFAPEATLHTWNVVEIPDDSTSSSTSNSTRRASSTPNAERQEPQDVPQQNDPPSSPFGDADSDIAFSPVQYPDLQELANRPATAGPYEGSHDLSSSPFSGSSADGSDDTGVQSVARDDDDDEDDSASDAGFDAESTAMSMDDITARTAESASSSSSARLNEALRQAAQEAGTKSIDYEDNDDMSMEMATQEITGAFQPWIKKGERQSFDWDDISAAHDQENVDPSKGSNEDAQEDGADDEEMSMDVTNAIGGILSKQPSRRQSTARRQSSGTETNYDEQTMEFTNVVGGIAQPASPAKSMGADSNADDEEMTMEFTSVVGGVLNKNTSAAEESHTPRGAVPNFADWNNEEEDAEDMDMEMTGAVGGILPPIEERTEPQDDDQTAGMDVTAAMGTILPSEVEQHGKDQENQEVDNESDSGQLGSSPFQEQVRQSPAKSPPKSPTKSPKSPAPFTIAAENGSPDLASVRSRRTRQSLGRAPSKTPTPHPSPSEEQTTPSKQPAPQATQSSTPLKTPPSGNRLFQPKHQEAANQPKSPATALFEHNAATGQSTPQFILRPQKRRSSGLGIDKEGLGSPRVAEMLDKRRSIGDEASQFIPQEQPKQGGVRFEDPLKLQEEVDREREEEENREDGHLPPWQQGERDATSNLKDMISSLTPKKNKLKGRKSLHVGAAKGVLGKRPKELDESDDEEGSDNTPKRLKGREASPVKNIRLPAHPAKDEPIGRLVFSPPQKLFGSPTKGSTTPIQEPKNVALSPLKDASGSFNSAADEPAEEEVAREEPEQKFEPIPLQDFLNMTNIHFMELTTTKRRHTTAPGSASRRSSVRRSDEGASKPATFEDCVAAGFCTVPMLELYQHSCRELKSYISEGRQVIRSIEAETYAENPPLFREYMAAPSDIRSIMDNQFRNVKTHARLLSKATWYEWRMKLLEGLKEGLNRHADEMKADDEVLAKHEAVLNGVVPGLVEKHSSLEQEATSLQQLADEMENCDQDELRSAREKLASIEDEIAFKKQELQELQTEVQEKTDTVEAGTELKAQFMAQIQEAERVKEECRGWSAKEINELKQSVSNIEQQTGWSIISAGASSSGDPSLTMSYRNQLQLSFHPRAFSTGNPSNMPLDLRYAPGANDRKKSSTSTPPLTPIASLVLKSLQKHLNSITQSITAPKHMLCFISQAWDLVLDLEEEARMLEFCGVTKLKLLEVEDAPSLRARCTILGTVSPSSKVSKIPTKKGQANSNSSGSGNGTRRIDIDFAVKTRINAAVAGGAIGAMDLETDVLASKVYGFGSGNENGISEAQMKDILANEIGEKKGELQLGNGVWSRAVRVLTGTVF</sequence>
<dbReference type="Pfam" id="PF18210">
    <property type="entry name" value="Knl1_RWD_C"/>
    <property type="match status" value="1"/>
</dbReference>
<dbReference type="GO" id="GO:0034501">
    <property type="term" value="P:protein localization to kinetochore"/>
    <property type="evidence" value="ECO:0007669"/>
    <property type="project" value="TreeGrafter"/>
</dbReference>
<feature type="compositionally biased region" description="Polar residues" evidence="2">
    <location>
        <begin position="116"/>
        <end position="125"/>
    </location>
</feature>
<dbReference type="OrthoDB" id="5592879at2759"/>
<dbReference type="VEuPathDB" id="FungiDB:SI65_02041"/>
<feature type="compositionally biased region" description="Basic and acidic residues" evidence="2">
    <location>
        <begin position="405"/>
        <end position="418"/>
    </location>
</feature>
<feature type="compositionally biased region" description="Acidic residues" evidence="2">
    <location>
        <begin position="429"/>
        <end position="441"/>
    </location>
</feature>
<dbReference type="PANTHER" id="PTHR28260:SF1">
    <property type="entry name" value="SPINDLE POLE BODY COMPONENT SPC105"/>
    <property type="match status" value="1"/>
</dbReference>
<dbReference type="VEuPathDB" id="FungiDB:SI65_01840"/>
<gene>
    <name evidence="4" type="ORF">SI65_01840</name>
    <name evidence="5" type="ORF">SI65_02041</name>
</gene>
<feature type="compositionally biased region" description="Low complexity" evidence="2">
    <location>
        <begin position="458"/>
        <end position="468"/>
    </location>
</feature>
<feature type="compositionally biased region" description="Polar residues" evidence="2">
    <location>
        <begin position="698"/>
        <end position="709"/>
    </location>
</feature>
<dbReference type="InterPro" id="IPR013253">
    <property type="entry name" value="Spc7_domain"/>
</dbReference>
<feature type="compositionally biased region" description="Low complexity" evidence="2">
    <location>
        <begin position="343"/>
        <end position="361"/>
    </location>
</feature>
<feature type="coiled-coil region" evidence="1">
    <location>
        <begin position="1163"/>
        <end position="1229"/>
    </location>
</feature>
<evidence type="ECO:0000256" key="2">
    <source>
        <dbReference type="SAM" id="MobiDB-lite"/>
    </source>
</evidence>
<evidence type="ECO:0000256" key="1">
    <source>
        <dbReference type="SAM" id="Coils"/>
    </source>
</evidence>
<dbReference type="Pfam" id="PF08317">
    <property type="entry name" value="Spc7"/>
    <property type="match status" value="1"/>
</dbReference>
<name>A0A1E3BTE7_ASPCR</name>
<keyword evidence="1" id="KW-0175">Coiled coil</keyword>
<feature type="compositionally biased region" description="Polar residues" evidence="2">
    <location>
        <begin position="841"/>
        <end position="853"/>
    </location>
</feature>
<evidence type="ECO:0000313" key="6">
    <source>
        <dbReference type="Proteomes" id="UP000094569"/>
    </source>
</evidence>
<feature type="region of interest" description="Disordered" evidence="2">
    <location>
        <begin position="1"/>
        <end position="383"/>
    </location>
</feature>
<dbReference type="EMBL" id="JXNT01000001">
    <property type="protein sequence ID" value="ODM24451.1"/>
    <property type="molecule type" value="Genomic_DNA"/>
</dbReference>
<evidence type="ECO:0000313" key="4">
    <source>
        <dbReference type="EMBL" id="ODM24250.1"/>
    </source>
</evidence>
<feature type="compositionally biased region" description="Basic and acidic residues" evidence="2">
    <location>
        <begin position="804"/>
        <end position="818"/>
    </location>
</feature>
<protein>
    <recommendedName>
        <fullName evidence="3">Spc7 kinetochore protein domain-containing protein</fullName>
    </recommendedName>
</protein>
<feature type="region of interest" description="Disordered" evidence="2">
    <location>
        <begin position="1002"/>
        <end position="1029"/>
    </location>
</feature>
<comment type="caution">
    <text evidence="4">The sequence shown here is derived from an EMBL/GenBank/DDBJ whole genome shotgun (WGS) entry which is preliminary data.</text>
</comment>
<proteinExistence type="predicted"/>
<organism evidence="4 6">
    <name type="scientific">Aspergillus cristatus</name>
    <name type="common">Chinese Fuzhuan brick tea-fermentation fungus</name>
    <name type="synonym">Eurotium cristatum</name>
    <dbReference type="NCBI Taxonomy" id="573508"/>
    <lineage>
        <taxon>Eukaryota</taxon>
        <taxon>Fungi</taxon>
        <taxon>Dikarya</taxon>
        <taxon>Ascomycota</taxon>
        <taxon>Pezizomycotina</taxon>
        <taxon>Eurotiomycetes</taxon>
        <taxon>Eurotiomycetidae</taxon>
        <taxon>Eurotiales</taxon>
        <taxon>Aspergillaceae</taxon>
        <taxon>Aspergillus</taxon>
        <taxon>Aspergillus subgen. Aspergillus</taxon>
    </lineage>
</organism>
<dbReference type="GO" id="GO:0007094">
    <property type="term" value="P:mitotic spindle assembly checkpoint signaling"/>
    <property type="evidence" value="ECO:0007669"/>
    <property type="project" value="TreeGrafter"/>
</dbReference>
<feature type="region of interest" description="Disordered" evidence="2">
    <location>
        <begin position="405"/>
        <end position="477"/>
    </location>
</feature>
<feature type="compositionally biased region" description="Acidic residues" evidence="2">
    <location>
        <begin position="315"/>
        <end position="324"/>
    </location>
</feature>
<dbReference type="GO" id="GO:1990758">
    <property type="term" value="P:mitotic sister chromatid biorientation"/>
    <property type="evidence" value="ECO:0007669"/>
    <property type="project" value="TreeGrafter"/>
</dbReference>
<dbReference type="EMBL" id="JXNT01000001">
    <property type="protein sequence ID" value="ODM24250.1"/>
    <property type="molecule type" value="Genomic_DNA"/>
</dbReference>
<reference evidence="4 6" key="1">
    <citation type="journal article" date="2016" name="BMC Genomics">
        <title>Comparative genomic and transcriptomic analyses of the Fuzhuan brick tea-fermentation fungus Aspergillus cristatus.</title>
        <authorList>
            <person name="Ge Y."/>
            <person name="Wang Y."/>
            <person name="Liu Y."/>
            <person name="Tan Y."/>
            <person name="Ren X."/>
            <person name="Zhang X."/>
            <person name="Hyde K.D."/>
            <person name="Liu Y."/>
            <person name="Liu Z."/>
        </authorList>
    </citation>
    <scope>NUCLEOTIDE SEQUENCE [LARGE SCALE GENOMIC DNA]</scope>
    <source>
        <strain evidence="4 6">GZAAS20.1005</strain>
    </source>
</reference>
<feature type="compositionally biased region" description="Basic and acidic residues" evidence="2">
    <location>
        <begin position="777"/>
        <end position="786"/>
    </location>
</feature>